<organism evidence="2 3">
    <name type="scientific">Helicobacter mastomyrinus</name>
    <dbReference type="NCBI Taxonomy" id="287948"/>
    <lineage>
        <taxon>Bacteria</taxon>
        <taxon>Pseudomonadati</taxon>
        <taxon>Campylobacterota</taxon>
        <taxon>Epsilonproteobacteria</taxon>
        <taxon>Campylobacterales</taxon>
        <taxon>Helicobacteraceae</taxon>
        <taxon>Helicobacter</taxon>
    </lineage>
</organism>
<reference evidence="2 3" key="1">
    <citation type="submission" date="2024-02" db="EMBL/GenBank/DDBJ databases">
        <title>Genome and pathogenicity analysis of Helicobacter mastomyrinus isolated from mice.</title>
        <authorList>
            <person name="Zhu L."/>
        </authorList>
    </citation>
    <scope>NUCLEOTIDE SEQUENCE [LARGE SCALE GENOMIC DNA]</scope>
    <source>
        <strain evidence="2 3">Hm-17</strain>
    </source>
</reference>
<accession>A0ABZ3F2I5</accession>
<protein>
    <submittedName>
        <fullName evidence="2">FHA domain-containing protein</fullName>
    </submittedName>
</protein>
<keyword evidence="3" id="KW-1185">Reference proteome</keyword>
<dbReference type="Pfam" id="PF00498">
    <property type="entry name" value="FHA"/>
    <property type="match status" value="1"/>
</dbReference>
<evidence type="ECO:0000313" key="2">
    <source>
        <dbReference type="EMBL" id="XAM17362.1"/>
    </source>
</evidence>
<gene>
    <name evidence="2" type="ORF">V3I05_06645</name>
</gene>
<dbReference type="Gene3D" id="2.60.200.20">
    <property type="match status" value="1"/>
</dbReference>
<feature type="domain" description="FHA" evidence="1">
    <location>
        <begin position="28"/>
        <end position="94"/>
    </location>
</feature>
<evidence type="ECO:0000313" key="3">
    <source>
        <dbReference type="Proteomes" id="UP001434737"/>
    </source>
</evidence>
<proteinExistence type="predicted"/>
<dbReference type="InterPro" id="IPR000253">
    <property type="entry name" value="FHA_dom"/>
</dbReference>
<dbReference type="SUPFAM" id="SSF49879">
    <property type="entry name" value="SMAD/FHA domain"/>
    <property type="match status" value="1"/>
</dbReference>
<dbReference type="InterPro" id="IPR008984">
    <property type="entry name" value="SMAD_FHA_dom_sf"/>
</dbReference>
<name>A0ABZ3F2I5_9HELI</name>
<dbReference type="RefSeq" id="WP_343353040.1">
    <property type="nucleotide sequence ID" value="NZ_CP145316.1"/>
</dbReference>
<evidence type="ECO:0000259" key="1">
    <source>
        <dbReference type="Pfam" id="PF00498"/>
    </source>
</evidence>
<dbReference type="EMBL" id="CP145316">
    <property type="protein sequence ID" value="XAM17362.1"/>
    <property type="molecule type" value="Genomic_DNA"/>
</dbReference>
<sequence>MEQIAILVEDIDNQAKPIYCVFDDNGGTIGNTSINQLCLPDESIQERHVNINYEDGCFTISCIGDSEVFYNESFSKLEQGYETIIEVGDSFRIGKYKCSFIDTKDIKDDFLDYKKVLDKIADESDFAIDVKPRVELDTKILDEENMADSLDKHKILEKLSPAQVINTIPSDIASTHDTIQNIITSSQSMRTDSISKKEISPQTKESDIILHTKNIQTFLQGMLQSFSMPNNPLSHINMTTYEHILDTQELDSILHNTLLIDSIPLLNTLILALISKELHSPYFEMLEHDIFANSLTQAIIQSHQNSKESLQCMLLKALSEYLKNPSLDS</sequence>
<dbReference type="Proteomes" id="UP001434737">
    <property type="component" value="Chromosome"/>
</dbReference>
<dbReference type="CDD" id="cd00060">
    <property type="entry name" value="FHA"/>
    <property type="match status" value="1"/>
</dbReference>